<name>A0A0G4NHA2_VERLO</name>
<feature type="compositionally biased region" description="Polar residues" evidence="1">
    <location>
        <begin position="81"/>
        <end position="90"/>
    </location>
</feature>
<organism evidence="2 3">
    <name type="scientific">Verticillium longisporum</name>
    <name type="common">Verticillium dahliae var. longisporum</name>
    <dbReference type="NCBI Taxonomy" id="100787"/>
    <lineage>
        <taxon>Eukaryota</taxon>
        <taxon>Fungi</taxon>
        <taxon>Dikarya</taxon>
        <taxon>Ascomycota</taxon>
        <taxon>Pezizomycotina</taxon>
        <taxon>Sordariomycetes</taxon>
        <taxon>Hypocreomycetidae</taxon>
        <taxon>Glomerellales</taxon>
        <taxon>Plectosphaerellaceae</taxon>
        <taxon>Verticillium</taxon>
    </lineage>
</organism>
<evidence type="ECO:0000313" key="2">
    <source>
        <dbReference type="EMBL" id="CRK45839.1"/>
    </source>
</evidence>
<feature type="compositionally biased region" description="Polar residues" evidence="1">
    <location>
        <begin position="33"/>
        <end position="46"/>
    </location>
</feature>
<evidence type="ECO:0000256" key="1">
    <source>
        <dbReference type="SAM" id="MobiDB-lite"/>
    </source>
</evidence>
<gene>
    <name evidence="2" type="ORF">BN1723_006747</name>
</gene>
<sequence length="90" mass="10010">MEDNRGEGSIGGQLPWSFFSFLNHHVSIDPRISTITTKQHQQQPSTRPIRPSQKAAPPIMVSTRSTTMSSPPNPNPKTSNVQRNTVTRKS</sequence>
<feature type="region of interest" description="Disordered" evidence="1">
    <location>
        <begin position="32"/>
        <end position="90"/>
    </location>
</feature>
<protein>
    <submittedName>
        <fullName evidence="2">Uncharacterized protein</fullName>
    </submittedName>
</protein>
<dbReference type="AlphaFoldDB" id="A0A0G4NHA2"/>
<proteinExistence type="predicted"/>
<accession>A0A0G4NHA2</accession>
<reference evidence="3" key="1">
    <citation type="submission" date="2015-05" db="EMBL/GenBank/DDBJ databases">
        <authorList>
            <person name="Fogelqvist Johan"/>
        </authorList>
    </citation>
    <scope>NUCLEOTIDE SEQUENCE [LARGE SCALE GENOMIC DNA]</scope>
</reference>
<evidence type="ECO:0000313" key="3">
    <source>
        <dbReference type="Proteomes" id="UP000045706"/>
    </source>
</evidence>
<dbReference type="EMBL" id="CVQI01035051">
    <property type="protein sequence ID" value="CRK45839.1"/>
    <property type="molecule type" value="Genomic_DNA"/>
</dbReference>
<dbReference type="Proteomes" id="UP000045706">
    <property type="component" value="Unassembled WGS sequence"/>
</dbReference>
<feature type="compositionally biased region" description="Low complexity" evidence="1">
    <location>
        <begin position="62"/>
        <end position="80"/>
    </location>
</feature>